<sequence length="72" mass="8028">MTEEDPRFDDSADVAALRRWEQSGALWRVLAHTGDSVVVGLYDCAGGTEMERIASRDPLLLRFLGERTSSED</sequence>
<keyword evidence="2" id="KW-1185">Reference proteome</keyword>
<comment type="caution">
    <text evidence="1">The sequence shown here is derived from an EMBL/GenBank/DDBJ whole genome shotgun (WGS) entry which is preliminary data.</text>
</comment>
<evidence type="ECO:0000313" key="1">
    <source>
        <dbReference type="EMBL" id="GAA5049734.1"/>
    </source>
</evidence>
<proteinExistence type="predicted"/>
<dbReference type="EMBL" id="BAABJM010000002">
    <property type="protein sequence ID" value="GAA5049734.1"/>
    <property type="molecule type" value="Genomic_DNA"/>
</dbReference>
<dbReference type="Proteomes" id="UP001500603">
    <property type="component" value="Unassembled WGS sequence"/>
</dbReference>
<evidence type="ECO:0000313" key="2">
    <source>
        <dbReference type="Proteomes" id="UP001500603"/>
    </source>
</evidence>
<dbReference type="RefSeq" id="WP_345494864.1">
    <property type="nucleotide sequence ID" value="NZ_BAABJM010000002.1"/>
</dbReference>
<gene>
    <name evidence="1" type="ORF">GCM10023318_19030</name>
</gene>
<name>A0ABP9K251_9NOCA</name>
<accession>A0ABP9K251</accession>
<protein>
    <submittedName>
        <fullName evidence="1">Uncharacterized protein</fullName>
    </submittedName>
</protein>
<reference evidence="2" key="1">
    <citation type="journal article" date="2019" name="Int. J. Syst. Evol. Microbiol.">
        <title>The Global Catalogue of Microorganisms (GCM) 10K type strain sequencing project: providing services to taxonomists for standard genome sequencing and annotation.</title>
        <authorList>
            <consortium name="The Broad Institute Genomics Platform"/>
            <consortium name="The Broad Institute Genome Sequencing Center for Infectious Disease"/>
            <person name="Wu L."/>
            <person name="Ma J."/>
        </authorList>
    </citation>
    <scope>NUCLEOTIDE SEQUENCE [LARGE SCALE GENOMIC DNA]</scope>
    <source>
        <strain evidence="2">JCM 18298</strain>
    </source>
</reference>
<organism evidence="1 2">
    <name type="scientific">Nocardia callitridis</name>
    <dbReference type="NCBI Taxonomy" id="648753"/>
    <lineage>
        <taxon>Bacteria</taxon>
        <taxon>Bacillati</taxon>
        <taxon>Actinomycetota</taxon>
        <taxon>Actinomycetes</taxon>
        <taxon>Mycobacteriales</taxon>
        <taxon>Nocardiaceae</taxon>
        <taxon>Nocardia</taxon>
    </lineage>
</organism>